<name>A0A6J4VXC4_9BACT</name>
<organism evidence="7">
    <name type="scientific">uncultured Thermomicrobiales bacterium</name>
    <dbReference type="NCBI Taxonomy" id="1645740"/>
    <lineage>
        <taxon>Bacteria</taxon>
        <taxon>Pseudomonadati</taxon>
        <taxon>Thermomicrobiota</taxon>
        <taxon>Thermomicrobia</taxon>
        <taxon>Thermomicrobiales</taxon>
        <taxon>environmental samples</taxon>
    </lineage>
</organism>
<evidence type="ECO:0000313" key="7">
    <source>
        <dbReference type="EMBL" id="CAA9585938.1"/>
    </source>
</evidence>
<keyword evidence="2" id="KW-0288">FMN</keyword>
<evidence type="ECO:0000256" key="4">
    <source>
        <dbReference type="ARBA" id="ARBA00023033"/>
    </source>
</evidence>
<dbReference type="EMBL" id="CADCWN010000305">
    <property type="protein sequence ID" value="CAA9585938.1"/>
    <property type="molecule type" value="Genomic_DNA"/>
</dbReference>
<dbReference type="InterPro" id="IPR036661">
    <property type="entry name" value="Luciferase-like_sf"/>
</dbReference>
<dbReference type="InterPro" id="IPR050172">
    <property type="entry name" value="SsuD_RutA_monooxygenase"/>
</dbReference>
<evidence type="ECO:0000256" key="1">
    <source>
        <dbReference type="ARBA" id="ARBA00022630"/>
    </source>
</evidence>
<keyword evidence="3" id="KW-0560">Oxidoreductase</keyword>
<evidence type="ECO:0000256" key="2">
    <source>
        <dbReference type="ARBA" id="ARBA00022643"/>
    </source>
</evidence>
<keyword evidence="1" id="KW-0285">Flavoprotein</keyword>
<feature type="region of interest" description="Disordered" evidence="5">
    <location>
        <begin position="270"/>
        <end position="289"/>
    </location>
</feature>
<dbReference type="Pfam" id="PF00296">
    <property type="entry name" value="Bac_luciferase"/>
    <property type="match status" value="1"/>
</dbReference>
<keyword evidence="4" id="KW-0503">Monooxygenase</keyword>
<accession>A0A6J4VXC4</accession>
<dbReference type="GO" id="GO:0046306">
    <property type="term" value="P:alkanesulfonate catabolic process"/>
    <property type="evidence" value="ECO:0007669"/>
    <property type="project" value="TreeGrafter"/>
</dbReference>
<dbReference type="PANTHER" id="PTHR42847:SF4">
    <property type="entry name" value="ALKANESULFONATE MONOOXYGENASE-RELATED"/>
    <property type="match status" value="1"/>
</dbReference>
<proteinExistence type="predicted"/>
<dbReference type="Gene3D" id="3.20.20.30">
    <property type="entry name" value="Luciferase-like domain"/>
    <property type="match status" value="1"/>
</dbReference>
<gene>
    <name evidence="7" type="ORF">AVDCRST_MAG18-3839</name>
</gene>
<evidence type="ECO:0000259" key="6">
    <source>
        <dbReference type="Pfam" id="PF00296"/>
    </source>
</evidence>
<dbReference type="GO" id="GO:0008726">
    <property type="term" value="F:alkanesulfonate monooxygenase activity"/>
    <property type="evidence" value="ECO:0007669"/>
    <property type="project" value="TreeGrafter"/>
</dbReference>
<dbReference type="InterPro" id="IPR011251">
    <property type="entry name" value="Luciferase-like_dom"/>
</dbReference>
<reference evidence="7" key="1">
    <citation type="submission" date="2020-02" db="EMBL/GenBank/DDBJ databases">
        <authorList>
            <person name="Meier V. D."/>
        </authorList>
    </citation>
    <scope>NUCLEOTIDE SEQUENCE</scope>
    <source>
        <strain evidence="7">AVDCRST_MAG18</strain>
    </source>
</reference>
<dbReference type="PANTHER" id="PTHR42847">
    <property type="entry name" value="ALKANESULFONATE MONOOXYGENASE"/>
    <property type="match status" value="1"/>
</dbReference>
<protein>
    <recommendedName>
        <fullName evidence="6">Luciferase-like domain-containing protein</fullName>
    </recommendedName>
</protein>
<dbReference type="SUPFAM" id="SSF51679">
    <property type="entry name" value="Bacterial luciferase-like"/>
    <property type="match status" value="1"/>
</dbReference>
<feature type="domain" description="Luciferase-like" evidence="6">
    <location>
        <begin position="11"/>
        <end position="244"/>
    </location>
</feature>
<sequence length="289" mass="31217">MRYGFVIPNGDVHTVAALAREIEEAGWDGAFYWDGIYAGPETPVLDPWVTGAAMALATSRVRIGAVLSPLSRRRPWKVAREAATLDQLSGGRLVMPVGLGAPDSFGPFGEVTDRRERAELLDESLQILVGLWRGEPFGFQGKHYQFPEVTFLPAPTQAGGVPLWVVGAWGSERSMARALRHDGLLPNKLNPDRTHAAITPDDIRAIREYVAARRPPGKPFEIIAEGTTPTGDPDAAAAQVRPYAEAGATWWIESPWTPPNGPAELRARIAQGPPRGVRRGCGGEGYGQG</sequence>
<feature type="compositionally biased region" description="Gly residues" evidence="5">
    <location>
        <begin position="279"/>
        <end position="289"/>
    </location>
</feature>
<dbReference type="AlphaFoldDB" id="A0A6J4VXC4"/>
<evidence type="ECO:0000256" key="3">
    <source>
        <dbReference type="ARBA" id="ARBA00023002"/>
    </source>
</evidence>
<evidence type="ECO:0000256" key="5">
    <source>
        <dbReference type="SAM" id="MobiDB-lite"/>
    </source>
</evidence>